<feature type="domain" description="RING-type" evidence="2">
    <location>
        <begin position="75"/>
        <end position="117"/>
    </location>
</feature>
<dbReference type="InterPro" id="IPR001841">
    <property type="entry name" value="Znf_RING"/>
</dbReference>
<dbReference type="InterPro" id="IPR013083">
    <property type="entry name" value="Znf_RING/FYVE/PHD"/>
</dbReference>
<reference evidence="3" key="1">
    <citation type="submission" date="2018-10" db="EMBL/GenBank/DDBJ databases">
        <title>Hidden diversity of soil giant viruses.</title>
        <authorList>
            <person name="Schulz F."/>
            <person name="Alteio L."/>
            <person name="Goudeau D."/>
            <person name="Ryan E.M."/>
            <person name="Malmstrom R.R."/>
            <person name="Blanchard J."/>
            <person name="Woyke T."/>
        </authorList>
    </citation>
    <scope>NUCLEOTIDE SEQUENCE</scope>
    <source>
        <strain evidence="3">TEV1</strain>
    </source>
</reference>
<organism evidence="3">
    <name type="scientific">Terrestrivirus sp</name>
    <dbReference type="NCBI Taxonomy" id="2487775"/>
    <lineage>
        <taxon>Viruses</taxon>
        <taxon>Varidnaviria</taxon>
        <taxon>Bamfordvirae</taxon>
        <taxon>Nucleocytoviricota</taxon>
        <taxon>Megaviricetes</taxon>
        <taxon>Imitervirales</taxon>
        <taxon>Mimiviridae</taxon>
        <taxon>Klosneuvirinae</taxon>
    </lineage>
</organism>
<sequence>MNTKNMNINDSEQPKVTENEPLVEYILIDAINITNITDQIYKPYRYHNPIIIEKVLDMIEEYCKIMENKNQEEPCCICLEPKSFEEKTYFKCKHFICITCFTHSNLKMSINPCPLCRSPLERYILSDKYAVIALGEQTKHKIFDNGGYNSVSIVYFPDYPEFGINKLFENITYHDENEQRILFSEHIQELMYNGYIIIMQDFNKMKKWLDCVMLKDLIYDIRIQHE</sequence>
<gene>
    <name evidence="3" type="ORF">Terrestrivirus4_8</name>
</gene>
<evidence type="ECO:0000259" key="2">
    <source>
        <dbReference type="PROSITE" id="PS50089"/>
    </source>
</evidence>
<dbReference type="PROSITE" id="PS50089">
    <property type="entry name" value="ZF_RING_2"/>
    <property type="match status" value="1"/>
</dbReference>
<proteinExistence type="predicted"/>
<dbReference type="EMBL" id="MK071982">
    <property type="protein sequence ID" value="AYV75960.1"/>
    <property type="molecule type" value="Genomic_DNA"/>
</dbReference>
<dbReference type="GO" id="GO:0008270">
    <property type="term" value="F:zinc ion binding"/>
    <property type="evidence" value="ECO:0007669"/>
    <property type="project" value="UniProtKB-KW"/>
</dbReference>
<dbReference type="Gene3D" id="3.30.40.10">
    <property type="entry name" value="Zinc/RING finger domain, C3HC4 (zinc finger)"/>
    <property type="match status" value="1"/>
</dbReference>
<evidence type="ECO:0000313" key="3">
    <source>
        <dbReference type="EMBL" id="AYV75960.1"/>
    </source>
</evidence>
<accession>A0A3G4ZM75</accession>
<keyword evidence="1" id="KW-0863">Zinc-finger</keyword>
<protein>
    <recommendedName>
        <fullName evidence="2">RING-type domain-containing protein</fullName>
    </recommendedName>
</protein>
<dbReference type="SUPFAM" id="SSF57850">
    <property type="entry name" value="RING/U-box"/>
    <property type="match status" value="1"/>
</dbReference>
<keyword evidence="1" id="KW-0862">Zinc</keyword>
<keyword evidence="1" id="KW-0479">Metal-binding</keyword>
<evidence type="ECO:0000256" key="1">
    <source>
        <dbReference type="PROSITE-ProRule" id="PRU00175"/>
    </source>
</evidence>
<name>A0A3G4ZM75_9VIRU</name>